<accession>A0A0H2QY82</accession>
<proteinExistence type="predicted"/>
<sequence length="244" mass="26802">MAQYYDDLPKYEAKDPEEVQHDAQVLIDSYIGSIHYPASRPPSGVLPLPFCLPQIGAGFDTPFARGYNGILQQIGIPPKTFLDFVDGLNMAMISSPPLQVIDKAGMVIGFVPHWTFMLAGALMQTGAQVGAQVMSKSLSDRYLRAANERIFAPLGLRVRLCKTSALRSLVDHPDAGNPKPSKLKKFGQGAGDVLLQLPFPVIKKVVRMFMDKPPPVDPRVNDPLSRLVMLWARLEARGRAKPSP</sequence>
<dbReference type="STRING" id="27342.A0A0H2QY82"/>
<evidence type="ECO:0000313" key="2">
    <source>
        <dbReference type="Proteomes" id="UP000053477"/>
    </source>
</evidence>
<evidence type="ECO:0000313" key="1">
    <source>
        <dbReference type="EMBL" id="KLO04530.1"/>
    </source>
</evidence>
<dbReference type="AlphaFoldDB" id="A0A0H2QY82"/>
<dbReference type="PANTHER" id="PTHR38887">
    <property type="entry name" value="CHROMOSOME 21, WHOLE GENOME SHOTGUN SEQUENCE"/>
    <property type="match status" value="1"/>
</dbReference>
<name>A0A0H2QY82_9AGAM</name>
<dbReference type="Proteomes" id="UP000053477">
    <property type="component" value="Unassembled WGS sequence"/>
</dbReference>
<dbReference type="EMBL" id="KQ086510">
    <property type="protein sequence ID" value="KLO04530.1"/>
    <property type="molecule type" value="Genomic_DNA"/>
</dbReference>
<organism evidence="1 2">
    <name type="scientific">Schizopora paradoxa</name>
    <dbReference type="NCBI Taxonomy" id="27342"/>
    <lineage>
        <taxon>Eukaryota</taxon>
        <taxon>Fungi</taxon>
        <taxon>Dikarya</taxon>
        <taxon>Basidiomycota</taxon>
        <taxon>Agaricomycotina</taxon>
        <taxon>Agaricomycetes</taxon>
        <taxon>Hymenochaetales</taxon>
        <taxon>Schizoporaceae</taxon>
        <taxon>Schizopora</taxon>
    </lineage>
</organism>
<dbReference type="OrthoDB" id="3068835at2759"/>
<gene>
    <name evidence="1" type="ORF">SCHPADRAFT_947630</name>
</gene>
<dbReference type="InParanoid" id="A0A0H2QY82"/>
<dbReference type="PANTHER" id="PTHR38887:SF1">
    <property type="entry name" value="RAS MODIFICATION PROTEIN ERF4"/>
    <property type="match status" value="1"/>
</dbReference>
<keyword evidence="2" id="KW-1185">Reference proteome</keyword>
<protein>
    <submittedName>
        <fullName evidence="1">Uncharacterized protein</fullName>
    </submittedName>
</protein>
<reference evidence="1 2" key="1">
    <citation type="submission" date="2015-04" db="EMBL/GenBank/DDBJ databases">
        <title>Complete genome sequence of Schizopora paradoxa KUC8140, a cosmopolitan wood degrader in East Asia.</title>
        <authorList>
            <consortium name="DOE Joint Genome Institute"/>
            <person name="Min B."/>
            <person name="Park H."/>
            <person name="Jang Y."/>
            <person name="Kim J.-J."/>
            <person name="Kim K.H."/>
            <person name="Pangilinan J."/>
            <person name="Lipzen A."/>
            <person name="Riley R."/>
            <person name="Grigoriev I.V."/>
            <person name="Spatafora J.W."/>
            <person name="Choi I.-G."/>
        </authorList>
    </citation>
    <scope>NUCLEOTIDE SEQUENCE [LARGE SCALE GENOMIC DNA]</scope>
    <source>
        <strain evidence="1 2">KUC8140</strain>
    </source>
</reference>
<dbReference type="InterPro" id="IPR053221">
    <property type="entry name" value="Burnettramic_acid_biosynth"/>
</dbReference>